<keyword evidence="8" id="KW-0677">Repeat</keyword>
<keyword evidence="17" id="KW-1185">Reference proteome</keyword>
<dbReference type="InterPro" id="IPR001841">
    <property type="entry name" value="Znf_RING"/>
</dbReference>
<dbReference type="PROSITE" id="PS00518">
    <property type="entry name" value="ZF_RING_1"/>
    <property type="match status" value="1"/>
</dbReference>
<evidence type="ECO:0000259" key="14">
    <source>
        <dbReference type="PROSITE" id="PS50089"/>
    </source>
</evidence>
<dbReference type="Proteomes" id="UP001327560">
    <property type="component" value="Chromosome 9"/>
</dbReference>
<comment type="similarity">
    <text evidence="4">Belongs to the RBR family. Ariadne subfamily.</text>
</comment>
<keyword evidence="6" id="KW-0808">Transferase</keyword>
<protein>
    <recommendedName>
        <fullName evidence="5">RBR-type E3 ubiquitin transferase</fullName>
        <ecNumber evidence="5">2.3.2.31</ecNumber>
    </recommendedName>
</protein>
<evidence type="ECO:0000256" key="10">
    <source>
        <dbReference type="ARBA" id="ARBA00022786"/>
    </source>
</evidence>
<dbReference type="Pfam" id="PF00097">
    <property type="entry name" value="zf-C3HC4"/>
    <property type="match status" value="1"/>
</dbReference>
<evidence type="ECO:0000313" key="17">
    <source>
        <dbReference type="Proteomes" id="UP001327560"/>
    </source>
</evidence>
<dbReference type="Gene3D" id="3.30.40.10">
    <property type="entry name" value="Zinc/RING finger domain, C3HC4 (zinc finger)"/>
    <property type="match status" value="1"/>
</dbReference>
<dbReference type="SMART" id="SM00647">
    <property type="entry name" value="IBR"/>
    <property type="match status" value="2"/>
</dbReference>
<evidence type="ECO:0000256" key="7">
    <source>
        <dbReference type="ARBA" id="ARBA00022723"/>
    </source>
</evidence>
<evidence type="ECO:0000256" key="6">
    <source>
        <dbReference type="ARBA" id="ARBA00022679"/>
    </source>
</evidence>
<feature type="region of interest" description="Disordered" evidence="13">
    <location>
        <begin position="1"/>
        <end position="39"/>
    </location>
</feature>
<evidence type="ECO:0000259" key="15">
    <source>
        <dbReference type="PROSITE" id="PS51873"/>
    </source>
</evidence>
<feature type="compositionally biased region" description="Acidic residues" evidence="13">
    <location>
        <begin position="27"/>
        <end position="39"/>
    </location>
</feature>
<reference evidence="16 17" key="1">
    <citation type="submission" date="2023-10" db="EMBL/GenBank/DDBJ databases">
        <title>Chromosome-scale genome assembly provides insights into flower coloration mechanisms of Canna indica.</title>
        <authorList>
            <person name="Li C."/>
        </authorList>
    </citation>
    <scope>NUCLEOTIDE SEQUENCE [LARGE SCALE GENOMIC DNA]</scope>
    <source>
        <tissue evidence="16">Flower</tissue>
    </source>
</reference>
<dbReference type="InterPro" id="IPR002867">
    <property type="entry name" value="IBR_dom"/>
</dbReference>
<comment type="function">
    <text evidence="3">Might act as an E3 ubiquitin-protein ligase, or as part of E3 complex, which accepts ubiquitin from specific E2 ubiquitin-conjugating enzymes and then transfers it to substrates.</text>
</comment>
<accession>A0AAQ3L6W5</accession>
<feature type="domain" description="RING-type" evidence="14">
    <location>
        <begin position="66"/>
        <end position="111"/>
    </location>
</feature>
<dbReference type="CDD" id="cd22584">
    <property type="entry name" value="Rcat_RBR_unk"/>
    <property type="match status" value="1"/>
</dbReference>
<evidence type="ECO:0000256" key="2">
    <source>
        <dbReference type="ARBA" id="ARBA00001947"/>
    </source>
</evidence>
<evidence type="ECO:0000256" key="5">
    <source>
        <dbReference type="ARBA" id="ARBA00012251"/>
    </source>
</evidence>
<dbReference type="EC" id="2.3.2.31" evidence="5"/>
<evidence type="ECO:0000256" key="1">
    <source>
        <dbReference type="ARBA" id="ARBA00001798"/>
    </source>
</evidence>
<dbReference type="AlphaFoldDB" id="A0AAQ3L6W5"/>
<evidence type="ECO:0000256" key="13">
    <source>
        <dbReference type="SAM" id="MobiDB-lite"/>
    </source>
</evidence>
<proteinExistence type="inferred from homology"/>
<evidence type="ECO:0000256" key="4">
    <source>
        <dbReference type="ARBA" id="ARBA00005884"/>
    </source>
</evidence>
<gene>
    <name evidence="16" type="ORF">Cni_G28640</name>
</gene>
<dbReference type="InterPro" id="IPR018957">
    <property type="entry name" value="Znf_C3HC4_RING-type"/>
</dbReference>
<dbReference type="InterPro" id="IPR044066">
    <property type="entry name" value="TRIAD_supradom"/>
</dbReference>
<dbReference type="FunFam" id="3.30.40.10:FF:000230">
    <property type="entry name" value="RBR-type E3 ubiquitin transferase"/>
    <property type="match status" value="1"/>
</dbReference>
<evidence type="ECO:0000256" key="3">
    <source>
        <dbReference type="ARBA" id="ARBA00003976"/>
    </source>
</evidence>
<keyword evidence="9 12" id="KW-0863">Zinc-finger</keyword>
<evidence type="ECO:0000256" key="11">
    <source>
        <dbReference type="ARBA" id="ARBA00022833"/>
    </source>
</evidence>
<name>A0AAQ3L6W5_9LILI</name>
<sequence>MGVHLSKHGDEPDDGDEGIYFPANSNEEVEEEEEMTGTTDDEMLAQELQRQELLLIEMICARETYCNICMESKPPNQFTETKFCSHKFCQSCIDLYVSSKLDENSATIGCPEPGCKGAFDPLSLQFILPRSTFERWCGILCQSMIKAKFYCPYSECSALLEAGEEEEEVITVSKCPHCNRLFCAQCRVPWHHGRECREVQQLREDEKVKEDLLLLELASKLRWQRCPKCRITVERIDGCKFMRCRCGDCFCYTCASPMSQEDHYCYKCKS</sequence>
<organism evidence="16 17">
    <name type="scientific">Canna indica</name>
    <name type="common">Indian-shot</name>
    <dbReference type="NCBI Taxonomy" id="4628"/>
    <lineage>
        <taxon>Eukaryota</taxon>
        <taxon>Viridiplantae</taxon>
        <taxon>Streptophyta</taxon>
        <taxon>Embryophyta</taxon>
        <taxon>Tracheophyta</taxon>
        <taxon>Spermatophyta</taxon>
        <taxon>Magnoliopsida</taxon>
        <taxon>Liliopsida</taxon>
        <taxon>Zingiberales</taxon>
        <taxon>Cannaceae</taxon>
        <taxon>Canna</taxon>
    </lineage>
</organism>
<comment type="catalytic activity">
    <reaction evidence="1">
        <text>[E2 ubiquitin-conjugating enzyme]-S-ubiquitinyl-L-cysteine + [acceptor protein]-L-lysine = [E2 ubiquitin-conjugating enzyme]-L-cysteine + [acceptor protein]-N(6)-ubiquitinyl-L-lysine.</text>
        <dbReference type="EC" id="2.3.2.31"/>
    </reaction>
</comment>
<dbReference type="EMBL" id="CP136898">
    <property type="protein sequence ID" value="WOL19838.1"/>
    <property type="molecule type" value="Genomic_DNA"/>
</dbReference>
<comment type="cofactor">
    <cofactor evidence="2">
        <name>Zn(2+)</name>
        <dbReference type="ChEBI" id="CHEBI:29105"/>
    </cofactor>
</comment>
<dbReference type="PROSITE" id="PS51873">
    <property type="entry name" value="TRIAD"/>
    <property type="match status" value="1"/>
</dbReference>
<evidence type="ECO:0000256" key="12">
    <source>
        <dbReference type="PROSITE-ProRule" id="PRU00175"/>
    </source>
</evidence>
<keyword evidence="7" id="KW-0479">Metal-binding</keyword>
<evidence type="ECO:0000256" key="8">
    <source>
        <dbReference type="ARBA" id="ARBA00022737"/>
    </source>
</evidence>
<dbReference type="GO" id="GO:0008270">
    <property type="term" value="F:zinc ion binding"/>
    <property type="evidence" value="ECO:0007669"/>
    <property type="project" value="UniProtKB-KW"/>
</dbReference>
<dbReference type="GO" id="GO:0061630">
    <property type="term" value="F:ubiquitin protein ligase activity"/>
    <property type="evidence" value="ECO:0007669"/>
    <property type="project" value="UniProtKB-EC"/>
</dbReference>
<dbReference type="InterPro" id="IPR031127">
    <property type="entry name" value="E3_UB_ligase_RBR"/>
</dbReference>
<dbReference type="GO" id="GO:0016567">
    <property type="term" value="P:protein ubiquitination"/>
    <property type="evidence" value="ECO:0007669"/>
    <property type="project" value="InterPro"/>
</dbReference>
<keyword evidence="10" id="KW-0833">Ubl conjugation pathway</keyword>
<dbReference type="SUPFAM" id="SSF57850">
    <property type="entry name" value="RING/U-box"/>
    <property type="match status" value="2"/>
</dbReference>
<dbReference type="Gene3D" id="1.20.120.1750">
    <property type="match status" value="1"/>
</dbReference>
<dbReference type="InterPro" id="IPR017907">
    <property type="entry name" value="Znf_RING_CS"/>
</dbReference>
<dbReference type="Pfam" id="PF01485">
    <property type="entry name" value="IBR"/>
    <property type="match status" value="1"/>
</dbReference>
<dbReference type="Pfam" id="PF26200">
    <property type="entry name" value="Rcat_RNF216"/>
    <property type="match status" value="1"/>
</dbReference>
<dbReference type="PROSITE" id="PS50089">
    <property type="entry name" value="ZF_RING_2"/>
    <property type="match status" value="1"/>
</dbReference>
<evidence type="ECO:0000313" key="16">
    <source>
        <dbReference type="EMBL" id="WOL19838.1"/>
    </source>
</evidence>
<feature type="domain" description="RING-type" evidence="15">
    <location>
        <begin position="62"/>
        <end position="270"/>
    </location>
</feature>
<evidence type="ECO:0000256" key="9">
    <source>
        <dbReference type="ARBA" id="ARBA00022771"/>
    </source>
</evidence>
<keyword evidence="11" id="KW-0862">Zinc</keyword>
<dbReference type="InterPro" id="IPR013083">
    <property type="entry name" value="Znf_RING/FYVE/PHD"/>
</dbReference>
<dbReference type="PANTHER" id="PTHR11685">
    <property type="entry name" value="RBR FAMILY RING FINGER AND IBR DOMAIN-CONTAINING"/>
    <property type="match status" value="1"/>
</dbReference>